<proteinExistence type="predicted"/>
<name>A0ABY4WKS7_9BACL</name>
<dbReference type="EMBL" id="CP098755">
    <property type="protein sequence ID" value="USG66743.1"/>
    <property type="molecule type" value="Genomic_DNA"/>
</dbReference>
<accession>A0ABY4WKS7</accession>
<feature type="region of interest" description="Disordered" evidence="1">
    <location>
        <begin position="61"/>
        <end position="101"/>
    </location>
</feature>
<reference evidence="2" key="1">
    <citation type="submission" date="2022-06" db="EMBL/GenBank/DDBJ databases">
        <title>Genome sequencing of Brevibacillus sp. BB3-R1.</title>
        <authorList>
            <person name="Heo J."/>
            <person name="Lee D."/>
            <person name="Won M."/>
            <person name="Han B.-H."/>
            <person name="Hong S.-B."/>
            <person name="Kwon S.-W."/>
        </authorList>
    </citation>
    <scope>NUCLEOTIDE SEQUENCE</scope>
    <source>
        <strain evidence="2">BB3-R1</strain>
    </source>
</reference>
<evidence type="ECO:0000313" key="2">
    <source>
        <dbReference type="EMBL" id="USG66743.1"/>
    </source>
</evidence>
<evidence type="ECO:0000313" key="3">
    <source>
        <dbReference type="Proteomes" id="UP001056500"/>
    </source>
</evidence>
<protein>
    <submittedName>
        <fullName evidence="2">Uncharacterized protein</fullName>
    </submittedName>
</protein>
<dbReference type="RefSeq" id="WP_251873850.1">
    <property type="nucleotide sequence ID" value="NZ_CP098755.1"/>
</dbReference>
<sequence length="329" mass="38065">MRIWVISAASAVTICASAWAGYIVGSDVQLKQQRAEVNRLQSENESLRTRMEEQRQYAKRLTEEKSIGGIPTNGEQQQPSSVLDEPSGESIAHGEKSADLQHQAQEPLLADRDAIINTFQSMDDKGGSYLITEEEKREMMADPRSRDYKWVLRRFVKDRLNKQLESFQTTSRTVNPRTLLVTTTDNTAYEIEMKKWPGYNQIWTVERVNDLFVKTAPETGKRYEVVKYEEVPEKVQEWLKPLLASKDWKQEYLVDNETTYVLIKTHFSPTDSVEIEDVSVWIDEITVSYQTYDYAKSRDHSLVNPYILLEIPRTAAKHVTFHETLSIVY</sequence>
<keyword evidence="3" id="KW-1185">Reference proteome</keyword>
<evidence type="ECO:0000256" key="1">
    <source>
        <dbReference type="SAM" id="MobiDB-lite"/>
    </source>
</evidence>
<gene>
    <name evidence="2" type="ORF">NDK47_05445</name>
</gene>
<organism evidence="2 3">
    <name type="scientific">Brevibacillus ruminantium</name>
    <dbReference type="NCBI Taxonomy" id="2950604"/>
    <lineage>
        <taxon>Bacteria</taxon>
        <taxon>Bacillati</taxon>
        <taxon>Bacillota</taxon>
        <taxon>Bacilli</taxon>
        <taxon>Bacillales</taxon>
        <taxon>Paenibacillaceae</taxon>
        <taxon>Brevibacillus</taxon>
    </lineage>
</organism>
<dbReference type="Proteomes" id="UP001056500">
    <property type="component" value="Chromosome"/>
</dbReference>